<gene>
    <name evidence="1" type="ORF">CBYS24578_00004640</name>
</gene>
<comment type="caution">
    <text evidence="1">The sequence shown here is derived from an EMBL/GenBank/DDBJ whole genome shotgun (WGS) entry which is preliminary data.</text>
</comment>
<reference evidence="1" key="1">
    <citation type="submission" date="2021-10" db="EMBL/GenBank/DDBJ databases">
        <authorList>
            <person name="Piombo E."/>
        </authorList>
    </citation>
    <scope>NUCLEOTIDE SEQUENCE</scope>
</reference>
<accession>A0A9N9UN77</accession>
<organism evidence="1 2">
    <name type="scientific">Clonostachys byssicola</name>
    <dbReference type="NCBI Taxonomy" id="160290"/>
    <lineage>
        <taxon>Eukaryota</taxon>
        <taxon>Fungi</taxon>
        <taxon>Dikarya</taxon>
        <taxon>Ascomycota</taxon>
        <taxon>Pezizomycotina</taxon>
        <taxon>Sordariomycetes</taxon>
        <taxon>Hypocreomycetidae</taxon>
        <taxon>Hypocreales</taxon>
        <taxon>Bionectriaceae</taxon>
        <taxon>Clonostachys</taxon>
    </lineage>
</organism>
<protein>
    <submittedName>
        <fullName evidence="1">Uncharacterized protein</fullName>
    </submittedName>
</protein>
<proteinExistence type="predicted"/>
<evidence type="ECO:0000313" key="2">
    <source>
        <dbReference type="Proteomes" id="UP000754883"/>
    </source>
</evidence>
<dbReference type="AlphaFoldDB" id="A0A9N9UN77"/>
<name>A0A9N9UN77_9HYPO</name>
<evidence type="ECO:0000313" key="1">
    <source>
        <dbReference type="EMBL" id="CAG9994062.1"/>
    </source>
</evidence>
<keyword evidence="2" id="KW-1185">Reference proteome</keyword>
<dbReference type="EMBL" id="CABFNO020001523">
    <property type="protein sequence ID" value="CAG9994062.1"/>
    <property type="molecule type" value="Genomic_DNA"/>
</dbReference>
<dbReference type="Proteomes" id="UP000754883">
    <property type="component" value="Unassembled WGS sequence"/>
</dbReference>
<sequence length="99" mass="10792">MLARIRFYESSLPERGAHKLHLGLGFPTLPKNPKPVLTIVPPLPNIPANTARSHGRGSRLPIVNVDDDIAQRPGHMAFTLTVISHCGHTTTKDAPLTPF</sequence>